<dbReference type="Proteomes" id="UP000679950">
    <property type="component" value="Unassembled WGS sequence"/>
</dbReference>
<evidence type="ECO:0000313" key="7">
    <source>
        <dbReference type="Proteomes" id="UP000679950"/>
    </source>
</evidence>
<dbReference type="RefSeq" id="WP_212965600.1">
    <property type="nucleotide sequence ID" value="NZ_BORB01000005.1"/>
</dbReference>
<evidence type="ECO:0008006" key="8">
    <source>
        <dbReference type="Google" id="ProtNLM"/>
    </source>
</evidence>
<evidence type="ECO:0000313" key="6">
    <source>
        <dbReference type="EMBL" id="GIN56549.1"/>
    </source>
</evidence>
<dbReference type="PANTHER" id="PTHR43847">
    <property type="entry name" value="BLL3993 PROTEIN"/>
    <property type="match status" value="1"/>
</dbReference>
<organism evidence="6 7">
    <name type="scientific">Lederbergia ruris</name>
    <dbReference type="NCBI Taxonomy" id="217495"/>
    <lineage>
        <taxon>Bacteria</taxon>
        <taxon>Bacillati</taxon>
        <taxon>Bacillota</taxon>
        <taxon>Bacilli</taxon>
        <taxon>Bacillales</taxon>
        <taxon>Bacillaceae</taxon>
        <taxon>Lederbergia</taxon>
    </lineage>
</organism>
<dbReference type="Gene3D" id="1.20.120.1630">
    <property type="match status" value="1"/>
</dbReference>
<comment type="caution">
    <text evidence="6">The sequence shown here is derived from an EMBL/GenBank/DDBJ whole genome shotgun (WGS) entry which is preliminary data.</text>
</comment>
<dbReference type="PANTHER" id="PTHR43847:SF1">
    <property type="entry name" value="BLL3993 PROTEIN"/>
    <property type="match status" value="1"/>
</dbReference>
<protein>
    <recommendedName>
        <fullName evidence="8">Isoprenylcysteine carboxyl methyltransferase</fullName>
    </recommendedName>
</protein>
<evidence type="ECO:0000256" key="1">
    <source>
        <dbReference type="ARBA" id="ARBA00004141"/>
    </source>
</evidence>
<dbReference type="InterPro" id="IPR052527">
    <property type="entry name" value="Metal_cation-efflux_comp"/>
</dbReference>
<evidence type="ECO:0000256" key="5">
    <source>
        <dbReference type="SAM" id="Phobius"/>
    </source>
</evidence>
<reference evidence="6 7" key="1">
    <citation type="submission" date="2021-03" db="EMBL/GenBank/DDBJ databases">
        <title>Antimicrobial resistance genes in bacteria isolated from Japanese honey, and their potential for conferring macrolide and lincosamide resistance in the American foulbrood pathogen Paenibacillus larvae.</title>
        <authorList>
            <person name="Okamoto M."/>
            <person name="Kumagai M."/>
            <person name="Kanamori H."/>
            <person name="Takamatsu D."/>
        </authorList>
    </citation>
    <scope>NUCLEOTIDE SEQUENCE [LARGE SCALE GENOMIC DNA]</scope>
    <source>
        <strain evidence="6 7">J8TS2</strain>
    </source>
</reference>
<dbReference type="EMBL" id="BORB01000005">
    <property type="protein sequence ID" value="GIN56549.1"/>
    <property type="molecule type" value="Genomic_DNA"/>
</dbReference>
<feature type="transmembrane region" description="Helical" evidence="5">
    <location>
        <begin position="69"/>
        <end position="88"/>
    </location>
</feature>
<keyword evidence="7" id="KW-1185">Reference proteome</keyword>
<gene>
    <name evidence="6" type="primary">ypbQ</name>
    <name evidence="6" type="ORF">J8TS2_08680</name>
</gene>
<evidence type="ECO:0000256" key="3">
    <source>
        <dbReference type="ARBA" id="ARBA00022989"/>
    </source>
</evidence>
<keyword evidence="2 5" id="KW-0812">Transmembrane</keyword>
<feature type="transmembrane region" description="Helical" evidence="5">
    <location>
        <begin position="42"/>
        <end position="62"/>
    </location>
</feature>
<keyword evidence="3 5" id="KW-1133">Transmembrane helix</keyword>
<evidence type="ECO:0000256" key="2">
    <source>
        <dbReference type="ARBA" id="ARBA00022692"/>
    </source>
</evidence>
<proteinExistence type="predicted"/>
<dbReference type="InterPro" id="IPR007269">
    <property type="entry name" value="ICMT_MeTrfase"/>
</dbReference>
<name>A0ABQ4KGH9_9BACI</name>
<feature type="transmembrane region" description="Helical" evidence="5">
    <location>
        <begin position="121"/>
        <end position="147"/>
    </location>
</feature>
<keyword evidence="4 5" id="KW-0472">Membrane</keyword>
<dbReference type="Pfam" id="PF04140">
    <property type="entry name" value="ICMT"/>
    <property type="match status" value="1"/>
</dbReference>
<accession>A0ABQ4KGH9</accession>
<sequence>MFFLIILTFLVIQRLIELYIASQNERWMLQKGAIVYGQKHYPYMIILHVSFFLILIVEVVLSGQEPTRFWPILLGTFFLLQLARYWVIFTLGKYWNTKIIVLPGADLIEKGPFQYMKHPNYMIVTLELLVVPLMFQAYITAILFFFLNQWMLLIRIREENQALQQNLAGDK</sequence>
<comment type="subcellular location">
    <subcellularLocation>
        <location evidence="1">Membrane</location>
        <topology evidence="1">Multi-pass membrane protein</topology>
    </subcellularLocation>
</comment>
<evidence type="ECO:0000256" key="4">
    <source>
        <dbReference type="ARBA" id="ARBA00023136"/>
    </source>
</evidence>